<keyword evidence="6 9" id="KW-1133">Transmembrane helix</keyword>
<evidence type="ECO:0000256" key="6">
    <source>
        <dbReference type="ARBA" id="ARBA00022989"/>
    </source>
</evidence>
<organism evidence="12 13">
    <name type="scientific">Formosa undariae</name>
    <dbReference type="NCBI Taxonomy" id="1325436"/>
    <lineage>
        <taxon>Bacteria</taxon>
        <taxon>Pseudomonadati</taxon>
        <taxon>Bacteroidota</taxon>
        <taxon>Flavobacteriia</taxon>
        <taxon>Flavobacteriales</taxon>
        <taxon>Flavobacteriaceae</taxon>
        <taxon>Formosa</taxon>
    </lineage>
</organism>
<gene>
    <name evidence="12" type="ORF">ACFFVB_02950</name>
</gene>
<dbReference type="Pfam" id="PF01545">
    <property type="entry name" value="Cation_efflux"/>
    <property type="match status" value="1"/>
</dbReference>
<sequence>MSPTHEHNHEHPSLKGRNLIISIFLNILITLSQAIGGLISGSLSLLSDALHNFTDVISLIVSYVANRLSKQKASMGKTFGYKRAEILAAFINASTLIIIAILLIIEAFKRFKHPEPIASDLVIWLSLLGILANGFSVLLLKADSQSNLNMRSAYLHLFTDMMASVAVLIGGLLMKYFQVYWVDSVLTFLIGIYLIWVGLDLLITSTKMIMLFTPSHINLNDVVKEINQIPKVNKLHHVHIWNLNDDELHLEAHLDFKEDISLTEFNVILFEIETILGGKFNINHVNIQPEFNREDPKEIIVQD</sequence>
<dbReference type="SUPFAM" id="SSF160240">
    <property type="entry name" value="Cation efflux protein cytoplasmic domain-like"/>
    <property type="match status" value="1"/>
</dbReference>
<dbReference type="InterPro" id="IPR058533">
    <property type="entry name" value="Cation_efflux_TM"/>
</dbReference>
<evidence type="ECO:0000256" key="5">
    <source>
        <dbReference type="ARBA" id="ARBA00022906"/>
    </source>
</evidence>
<dbReference type="SUPFAM" id="SSF161111">
    <property type="entry name" value="Cation efflux protein transmembrane domain-like"/>
    <property type="match status" value="1"/>
</dbReference>
<feature type="transmembrane region" description="Helical" evidence="9">
    <location>
        <begin position="180"/>
        <end position="203"/>
    </location>
</feature>
<protein>
    <submittedName>
        <fullName evidence="12">Cation diffusion facilitator family transporter</fullName>
    </submittedName>
</protein>
<keyword evidence="5" id="KW-0864">Zinc transport</keyword>
<dbReference type="NCBIfam" id="TIGR01297">
    <property type="entry name" value="CDF"/>
    <property type="match status" value="1"/>
</dbReference>
<accession>A0ABV5EXW6</accession>
<feature type="transmembrane region" description="Helical" evidence="9">
    <location>
        <begin position="86"/>
        <end position="105"/>
    </location>
</feature>
<feature type="transmembrane region" description="Helical" evidence="9">
    <location>
        <begin position="49"/>
        <end position="65"/>
    </location>
</feature>
<comment type="similarity">
    <text evidence="2">Belongs to the cation diffusion facilitator (CDF) transporter (TC 2.A.4) family. SLC30A subfamily.</text>
</comment>
<dbReference type="InterPro" id="IPR027469">
    <property type="entry name" value="Cation_efflux_TMD_sf"/>
</dbReference>
<evidence type="ECO:0000256" key="3">
    <source>
        <dbReference type="ARBA" id="ARBA00022448"/>
    </source>
</evidence>
<evidence type="ECO:0000313" key="12">
    <source>
        <dbReference type="EMBL" id="MFB9052029.1"/>
    </source>
</evidence>
<evidence type="ECO:0000259" key="11">
    <source>
        <dbReference type="Pfam" id="PF16916"/>
    </source>
</evidence>
<proteinExistence type="inferred from homology"/>
<evidence type="ECO:0000256" key="8">
    <source>
        <dbReference type="ARBA" id="ARBA00023136"/>
    </source>
</evidence>
<evidence type="ECO:0000256" key="9">
    <source>
        <dbReference type="SAM" id="Phobius"/>
    </source>
</evidence>
<dbReference type="InterPro" id="IPR027470">
    <property type="entry name" value="Cation_efflux_CTD"/>
</dbReference>
<dbReference type="Proteomes" id="UP001589605">
    <property type="component" value="Unassembled WGS sequence"/>
</dbReference>
<evidence type="ECO:0000259" key="10">
    <source>
        <dbReference type="Pfam" id="PF01545"/>
    </source>
</evidence>
<comment type="caution">
    <text evidence="12">The sequence shown here is derived from an EMBL/GenBank/DDBJ whole genome shotgun (WGS) entry which is preliminary data.</text>
</comment>
<keyword evidence="5" id="KW-0862">Zinc</keyword>
<reference evidence="12 13" key="1">
    <citation type="submission" date="2024-09" db="EMBL/GenBank/DDBJ databases">
        <authorList>
            <person name="Sun Q."/>
            <person name="Mori K."/>
        </authorList>
    </citation>
    <scope>NUCLEOTIDE SEQUENCE [LARGE SCALE GENOMIC DNA]</scope>
    <source>
        <strain evidence="12 13">CECT 8286</strain>
    </source>
</reference>
<keyword evidence="7" id="KW-0406">Ion transport</keyword>
<feature type="transmembrane region" description="Helical" evidence="9">
    <location>
        <begin position="20"/>
        <end position="43"/>
    </location>
</feature>
<feature type="transmembrane region" description="Helical" evidence="9">
    <location>
        <begin position="152"/>
        <end position="174"/>
    </location>
</feature>
<name>A0ABV5EXW6_9FLAO</name>
<keyword evidence="3" id="KW-0813">Transport</keyword>
<evidence type="ECO:0000313" key="13">
    <source>
        <dbReference type="Proteomes" id="UP001589605"/>
    </source>
</evidence>
<dbReference type="InterPro" id="IPR050681">
    <property type="entry name" value="CDF/SLC30A"/>
</dbReference>
<dbReference type="PANTHER" id="PTHR11562">
    <property type="entry name" value="CATION EFFLUX PROTEIN/ ZINC TRANSPORTER"/>
    <property type="match status" value="1"/>
</dbReference>
<dbReference type="InterPro" id="IPR002524">
    <property type="entry name" value="Cation_efflux"/>
</dbReference>
<dbReference type="Pfam" id="PF16916">
    <property type="entry name" value="ZT_dimer"/>
    <property type="match status" value="1"/>
</dbReference>
<feature type="domain" description="Cation efflux protein transmembrane" evidence="10">
    <location>
        <begin position="19"/>
        <end position="210"/>
    </location>
</feature>
<comment type="subcellular location">
    <subcellularLocation>
        <location evidence="1">Membrane</location>
        <topology evidence="1">Multi-pass membrane protein</topology>
    </subcellularLocation>
</comment>
<dbReference type="EMBL" id="JBHMEZ010000001">
    <property type="protein sequence ID" value="MFB9052029.1"/>
    <property type="molecule type" value="Genomic_DNA"/>
</dbReference>
<keyword evidence="8 9" id="KW-0472">Membrane</keyword>
<feature type="domain" description="Cation efflux protein cytoplasmic" evidence="11">
    <location>
        <begin position="214"/>
        <end position="290"/>
    </location>
</feature>
<evidence type="ECO:0000256" key="4">
    <source>
        <dbReference type="ARBA" id="ARBA00022692"/>
    </source>
</evidence>
<dbReference type="RefSeq" id="WP_382381000.1">
    <property type="nucleotide sequence ID" value="NZ_JBHMEZ010000001.1"/>
</dbReference>
<keyword evidence="13" id="KW-1185">Reference proteome</keyword>
<dbReference type="PANTHER" id="PTHR11562:SF17">
    <property type="entry name" value="RE54080P-RELATED"/>
    <property type="match status" value="1"/>
</dbReference>
<evidence type="ECO:0000256" key="7">
    <source>
        <dbReference type="ARBA" id="ARBA00023065"/>
    </source>
</evidence>
<evidence type="ECO:0000256" key="2">
    <source>
        <dbReference type="ARBA" id="ARBA00008873"/>
    </source>
</evidence>
<feature type="transmembrane region" description="Helical" evidence="9">
    <location>
        <begin position="117"/>
        <end position="140"/>
    </location>
</feature>
<dbReference type="InterPro" id="IPR036837">
    <property type="entry name" value="Cation_efflux_CTD_sf"/>
</dbReference>
<keyword evidence="4 9" id="KW-0812">Transmembrane</keyword>
<evidence type="ECO:0000256" key="1">
    <source>
        <dbReference type="ARBA" id="ARBA00004141"/>
    </source>
</evidence>
<dbReference type="Gene3D" id="1.20.1510.10">
    <property type="entry name" value="Cation efflux protein transmembrane domain"/>
    <property type="match status" value="1"/>
</dbReference>